<dbReference type="AlphaFoldDB" id="A0A5R8QEH1"/>
<dbReference type="OrthoDB" id="306707at2"/>
<name>A0A5R8QEH1_9FIRM</name>
<dbReference type="RefSeq" id="WP_138190573.1">
    <property type="nucleotide sequence ID" value="NZ_VBWP01000003.1"/>
</dbReference>
<dbReference type="PANTHER" id="PTHR10000:SF8">
    <property type="entry name" value="HAD SUPERFAMILY HYDROLASE-LIKE, TYPE 3"/>
    <property type="match status" value="1"/>
</dbReference>
<dbReference type="PANTHER" id="PTHR10000">
    <property type="entry name" value="PHOSPHOSERINE PHOSPHATASE"/>
    <property type="match status" value="1"/>
</dbReference>
<dbReference type="Gene3D" id="3.40.50.1000">
    <property type="entry name" value="HAD superfamily/HAD-like"/>
    <property type="match status" value="1"/>
</dbReference>
<dbReference type="InParanoid" id="A0A5R8QEH1"/>
<keyword evidence="2" id="KW-1185">Reference proteome</keyword>
<dbReference type="SUPFAM" id="SSF56784">
    <property type="entry name" value="HAD-like"/>
    <property type="match status" value="1"/>
</dbReference>
<sequence length="266" mass="30194">MKQKMYVTDLDGTLLFKDKVHDRDVEMLHELRRSGHYMVMATGRNLSGIREFERMADIHFDYYILTNGSTLFDVNHNLLHRVTVPTDIAREIIMEYYPTGEYQMAVSDGDNFIIVEKDYHNFQMGNDNGAIQIKPYDYFVNEMPEISFMNMHPVAAGRANGIERAEALRASLTSRYGDRVVGYRNDEFIDVVPANCSKGNAVTALAGDLGVSLSDTLVIGDSWNDLSMFQLDDVQSYSFDYAEPALHQHAKHIVSDSAAAIRKFLK</sequence>
<dbReference type="InterPro" id="IPR006379">
    <property type="entry name" value="HAD-SF_hydro_IIB"/>
</dbReference>
<dbReference type="GO" id="GO:0016791">
    <property type="term" value="F:phosphatase activity"/>
    <property type="evidence" value="ECO:0007669"/>
    <property type="project" value="TreeGrafter"/>
</dbReference>
<gene>
    <name evidence="1" type="ORF">FEZ08_04775</name>
</gene>
<dbReference type="EMBL" id="VBWP01000003">
    <property type="protein sequence ID" value="TLG75366.1"/>
    <property type="molecule type" value="Genomic_DNA"/>
</dbReference>
<evidence type="ECO:0000313" key="2">
    <source>
        <dbReference type="Proteomes" id="UP000306912"/>
    </source>
</evidence>
<evidence type="ECO:0000313" key="1">
    <source>
        <dbReference type="EMBL" id="TLG75366.1"/>
    </source>
</evidence>
<proteinExistence type="predicted"/>
<dbReference type="Proteomes" id="UP000306912">
    <property type="component" value="Unassembled WGS sequence"/>
</dbReference>
<dbReference type="Pfam" id="PF08282">
    <property type="entry name" value="Hydrolase_3"/>
    <property type="match status" value="1"/>
</dbReference>
<organism evidence="1 2">
    <name type="scientific">Culicoidibacter larvae</name>
    <dbReference type="NCBI Taxonomy" id="2579976"/>
    <lineage>
        <taxon>Bacteria</taxon>
        <taxon>Bacillati</taxon>
        <taxon>Bacillota</taxon>
        <taxon>Culicoidibacteria</taxon>
        <taxon>Culicoidibacterales</taxon>
        <taxon>Culicoidibacteraceae</taxon>
        <taxon>Culicoidibacter</taxon>
    </lineage>
</organism>
<dbReference type="GO" id="GO:0005829">
    <property type="term" value="C:cytosol"/>
    <property type="evidence" value="ECO:0007669"/>
    <property type="project" value="TreeGrafter"/>
</dbReference>
<protein>
    <submittedName>
        <fullName evidence="1">HAD family phosphatase</fullName>
    </submittedName>
</protein>
<dbReference type="GO" id="GO:0000287">
    <property type="term" value="F:magnesium ion binding"/>
    <property type="evidence" value="ECO:0007669"/>
    <property type="project" value="TreeGrafter"/>
</dbReference>
<reference evidence="1 2" key="1">
    <citation type="submission" date="2019-05" db="EMBL/GenBank/DDBJ databases">
        <title>Culicoidintestinum kansasii gen. nov., sp. nov. from the gastrointestinal tract of the biting midge, Culicoides sonorensis.</title>
        <authorList>
            <person name="Neupane S."/>
            <person name="Ghosh A."/>
            <person name="Gunther S."/>
            <person name="Martin K."/>
            <person name="Zurek L."/>
        </authorList>
    </citation>
    <scope>NUCLEOTIDE SEQUENCE [LARGE SCALE GENOMIC DNA]</scope>
    <source>
        <strain evidence="1 2">CS-1</strain>
    </source>
</reference>
<comment type="caution">
    <text evidence="1">The sequence shown here is derived from an EMBL/GenBank/DDBJ whole genome shotgun (WGS) entry which is preliminary data.</text>
</comment>
<dbReference type="InterPro" id="IPR023214">
    <property type="entry name" value="HAD_sf"/>
</dbReference>
<accession>A0A5R8QEH1</accession>
<dbReference type="InterPro" id="IPR036412">
    <property type="entry name" value="HAD-like_sf"/>
</dbReference>
<dbReference type="Gene3D" id="3.30.1240.10">
    <property type="match status" value="1"/>
</dbReference>
<dbReference type="NCBIfam" id="TIGR01484">
    <property type="entry name" value="HAD-SF-IIB"/>
    <property type="match status" value="1"/>
</dbReference>